<dbReference type="InterPro" id="IPR051448">
    <property type="entry name" value="CdaR-like_regulators"/>
</dbReference>
<organism evidence="5 6">
    <name type="scientific">Neobacillus novalis</name>
    <dbReference type="NCBI Taxonomy" id="220687"/>
    <lineage>
        <taxon>Bacteria</taxon>
        <taxon>Bacillati</taxon>
        <taxon>Bacillota</taxon>
        <taxon>Bacilli</taxon>
        <taxon>Bacillales</taxon>
        <taxon>Bacillaceae</taxon>
        <taxon>Neobacillus</taxon>
    </lineage>
</organism>
<proteinExistence type="inferred from homology"/>
<protein>
    <submittedName>
        <fullName evidence="5">Helix-turn-helix domain-containing protein</fullName>
    </submittedName>
</protein>
<evidence type="ECO:0000259" key="4">
    <source>
        <dbReference type="Pfam" id="PF17853"/>
    </source>
</evidence>
<keyword evidence="2" id="KW-0812">Transmembrane</keyword>
<evidence type="ECO:0000313" key="5">
    <source>
        <dbReference type="EMBL" id="WHY88889.1"/>
    </source>
</evidence>
<reference evidence="5" key="1">
    <citation type="submission" date="2023-05" db="EMBL/GenBank/DDBJ databases">
        <title>Comparative genomics of Bacillaceae isolates and their secondary metabolite potential.</title>
        <authorList>
            <person name="Song L."/>
            <person name="Nielsen L.J."/>
            <person name="Mohite O."/>
            <person name="Xu X."/>
            <person name="Weber T."/>
            <person name="Kovacs A.T."/>
        </authorList>
    </citation>
    <scope>NUCLEOTIDE SEQUENCE</scope>
    <source>
        <strain evidence="5">XLM17</strain>
    </source>
</reference>
<keyword evidence="2" id="KW-0472">Membrane</keyword>
<dbReference type="InterPro" id="IPR025736">
    <property type="entry name" value="PucR_C-HTH_dom"/>
</dbReference>
<dbReference type="RefSeq" id="WP_066087520.1">
    <property type="nucleotide sequence ID" value="NZ_CP126114.1"/>
</dbReference>
<dbReference type="PANTHER" id="PTHR33744">
    <property type="entry name" value="CARBOHYDRATE DIACID REGULATOR"/>
    <property type="match status" value="1"/>
</dbReference>
<dbReference type="Proteomes" id="UP001178288">
    <property type="component" value="Chromosome"/>
</dbReference>
<keyword evidence="2" id="KW-1133">Transmembrane helix</keyword>
<name>A0AA95SDI9_9BACI</name>
<dbReference type="Pfam" id="PF17853">
    <property type="entry name" value="GGDEF_2"/>
    <property type="match status" value="1"/>
</dbReference>
<dbReference type="AlphaFoldDB" id="A0AA95SDI9"/>
<evidence type="ECO:0000259" key="3">
    <source>
        <dbReference type="Pfam" id="PF13556"/>
    </source>
</evidence>
<dbReference type="Gene3D" id="1.10.10.2840">
    <property type="entry name" value="PucR C-terminal helix-turn-helix domain"/>
    <property type="match status" value="1"/>
</dbReference>
<evidence type="ECO:0000313" key="6">
    <source>
        <dbReference type="Proteomes" id="UP001178288"/>
    </source>
</evidence>
<accession>A0AA95SDI9</accession>
<feature type="domain" description="PucR C-terminal helix-turn-helix" evidence="3">
    <location>
        <begin position="461"/>
        <end position="519"/>
    </location>
</feature>
<evidence type="ECO:0000256" key="1">
    <source>
        <dbReference type="ARBA" id="ARBA00006754"/>
    </source>
</evidence>
<dbReference type="PANTHER" id="PTHR33744:SF1">
    <property type="entry name" value="DNA-BINDING TRANSCRIPTIONAL ACTIVATOR ADER"/>
    <property type="match status" value="1"/>
</dbReference>
<sequence>MLTLQEIISASPFHHAEIIGGWEGKERHFTTIQNNSIRLEEPSLVLLPKSVSTVIQLNEYLSVPYVQGILIYGNEDLFIPTTTIDAADTYKKPVLLINETNPDSIIQKFADLQHLKTSGLYHYVWERSTSYWLQLMNDRGLAWVLHRLRLFLGQEILLVNKELQIFSIDEGNWTSVHEPFLNSIANQHVTNNQGTFSLIKRGADDYLLFQLHSGEKHFGYILFQELPGMMIDISIEQITHALPAIVTYLMKEEAVMEAHRSYKQHFLYNLLYNNLESEQGLISQGNQWGWDFTIPTQLMVMRLNAKSDIPKLTIDLEAIIRKIRSLVSSAFLQAIIFPIQGNIVIIVFDNRDNTPKKRKEFMISLANKIQKEIEYAQPNMECHIGLGRHYPSNMELFRSFYEAKVALELGKFETKKNSVRHFEDIGIARLLSNIHNDLLHEYYQETLGELILLDETNDDFYLETLEVFFYNNGDINQTAEHLYIHPNTLRKRLKRLESILNIDFNQLDDMLKIFVAIKIMKMLK</sequence>
<dbReference type="Pfam" id="PF13556">
    <property type="entry name" value="HTH_30"/>
    <property type="match status" value="1"/>
</dbReference>
<evidence type="ECO:0000256" key="2">
    <source>
        <dbReference type="SAM" id="Phobius"/>
    </source>
</evidence>
<dbReference type="InterPro" id="IPR042070">
    <property type="entry name" value="PucR_C-HTH_sf"/>
</dbReference>
<keyword evidence="6" id="KW-1185">Reference proteome</keyword>
<dbReference type="InterPro" id="IPR041522">
    <property type="entry name" value="CdaR_GGDEF"/>
</dbReference>
<gene>
    <name evidence="5" type="ORF">QNH39_14070</name>
</gene>
<dbReference type="EMBL" id="CP126114">
    <property type="protein sequence ID" value="WHY88889.1"/>
    <property type="molecule type" value="Genomic_DNA"/>
</dbReference>
<dbReference type="KEGG" id="nnv:QNH39_14070"/>
<feature type="domain" description="CdaR GGDEF-like" evidence="4">
    <location>
        <begin position="277"/>
        <end position="409"/>
    </location>
</feature>
<comment type="similarity">
    <text evidence="1">Belongs to the CdaR family.</text>
</comment>
<feature type="transmembrane region" description="Helical" evidence="2">
    <location>
        <begin position="330"/>
        <end position="348"/>
    </location>
</feature>